<keyword evidence="3" id="KW-1185">Reference proteome</keyword>
<accession>A0A814PWM2</accession>
<organism evidence="2 3">
    <name type="scientific">Brachionus calyciflorus</name>
    <dbReference type="NCBI Taxonomy" id="104777"/>
    <lineage>
        <taxon>Eukaryota</taxon>
        <taxon>Metazoa</taxon>
        <taxon>Spiralia</taxon>
        <taxon>Gnathifera</taxon>
        <taxon>Rotifera</taxon>
        <taxon>Eurotatoria</taxon>
        <taxon>Monogononta</taxon>
        <taxon>Pseudotrocha</taxon>
        <taxon>Ploima</taxon>
        <taxon>Brachionidae</taxon>
        <taxon>Brachionus</taxon>
    </lineage>
</organism>
<gene>
    <name evidence="2" type="ORF">OXX778_LOCUS21646</name>
</gene>
<dbReference type="InterPro" id="IPR032675">
    <property type="entry name" value="LRR_dom_sf"/>
</dbReference>
<dbReference type="InterPro" id="IPR050328">
    <property type="entry name" value="Dev_Immune_Receptor"/>
</dbReference>
<dbReference type="EMBL" id="CAJNOC010008197">
    <property type="protein sequence ID" value="CAF1111467.1"/>
    <property type="molecule type" value="Genomic_DNA"/>
</dbReference>
<dbReference type="Pfam" id="PF13855">
    <property type="entry name" value="LRR_8"/>
    <property type="match status" value="1"/>
</dbReference>
<sequence length="368" mass="43034">MNQIRSEILDYYSNLVNQIDIISEKAIKFFKTEAIVHQINSARDKIISKIKEIEQIKLKNLKPSDSIYDGLFCFFIPKNTFSFLDFKTDLESNFPKYLDFEFEFRNDIGLLVILNNNLNKKFVDKLIGRHESAKSEKLELDQVMWVFDTYEECAKFSVISQLINAKKDDFIVDLSEIENNQMVKLDLTFESHFKKNTEILSAIKSCLNVDSIRDLKYNSCDYKIQNNVFQLFKNLTMLTINLRSLESLEKDVFNGLRNLVILKFSNTNFLCEPEAFRTLRGLKTLILDRVTIRNVDIFKDLPGVKKLVLKECSLLDFQMETFNGLKSLESLKISNSRFEQINQRGFNGFKCLKSLESDYYPSIFLIDK</sequence>
<dbReference type="InterPro" id="IPR001611">
    <property type="entry name" value="Leu-rich_rpt"/>
</dbReference>
<protein>
    <submittedName>
        <fullName evidence="2">Uncharacterized protein</fullName>
    </submittedName>
</protein>
<dbReference type="PANTHER" id="PTHR24373:SF275">
    <property type="entry name" value="TIR DOMAIN-CONTAINING PROTEIN"/>
    <property type="match status" value="1"/>
</dbReference>
<evidence type="ECO:0000313" key="3">
    <source>
        <dbReference type="Proteomes" id="UP000663879"/>
    </source>
</evidence>
<dbReference type="SUPFAM" id="SSF52058">
    <property type="entry name" value="L domain-like"/>
    <property type="match status" value="1"/>
</dbReference>
<proteinExistence type="predicted"/>
<dbReference type="Proteomes" id="UP000663879">
    <property type="component" value="Unassembled WGS sequence"/>
</dbReference>
<dbReference type="Gene3D" id="3.80.10.10">
    <property type="entry name" value="Ribonuclease Inhibitor"/>
    <property type="match status" value="1"/>
</dbReference>
<comment type="caution">
    <text evidence="2">The sequence shown here is derived from an EMBL/GenBank/DDBJ whole genome shotgun (WGS) entry which is preliminary data.</text>
</comment>
<dbReference type="AlphaFoldDB" id="A0A814PWM2"/>
<name>A0A814PWM2_9BILA</name>
<dbReference type="PANTHER" id="PTHR24373">
    <property type="entry name" value="SLIT RELATED LEUCINE-RICH REPEAT NEURONAL PROTEIN"/>
    <property type="match status" value="1"/>
</dbReference>
<dbReference type="OrthoDB" id="643377at2759"/>
<evidence type="ECO:0000256" key="1">
    <source>
        <dbReference type="ARBA" id="ARBA00022729"/>
    </source>
</evidence>
<keyword evidence="1" id="KW-0732">Signal</keyword>
<evidence type="ECO:0000313" key="2">
    <source>
        <dbReference type="EMBL" id="CAF1111467.1"/>
    </source>
</evidence>
<reference evidence="2" key="1">
    <citation type="submission" date="2021-02" db="EMBL/GenBank/DDBJ databases">
        <authorList>
            <person name="Nowell W R."/>
        </authorList>
    </citation>
    <scope>NUCLEOTIDE SEQUENCE</scope>
    <source>
        <strain evidence="2">Ploen Becks lab</strain>
    </source>
</reference>